<dbReference type="Pfam" id="PF13692">
    <property type="entry name" value="Glyco_trans_1_4"/>
    <property type="match status" value="1"/>
</dbReference>
<reference evidence="2 3" key="1">
    <citation type="journal article" date="2018" name="Sci. Rep.">
        <title>A novel species of the marine cyanobacterium Acaryochloris with a unique pigment content and lifestyle.</title>
        <authorList>
            <person name="Partensky F."/>
            <person name="Six C."/>
            <person name="Ratin M."/>
            <person name="Garczarek L."/>
            <person name="Vaulot D."/>
            <person name="Probert I."/>
            <person name="Calteau A."/>
            <person name="Gourvil P."/>
            <person name="Marie D."/>
            <person name="Grebert T."/>
            <person name="Bouchier C."/>
            <person name="Le Panse S."/>
            <person name="Gachenot M."/>
            <person name="Rodriguez F."/>
            <person name="Garrido J.L."/>
        </authorList>
    </citation>
    <scope>NUCLEOTIDE SEQUENCE [LARGE SCALE GENOMIC DNA]</scope>
    <source>
        <strain evidence="2 3">RCC1774</strain>
    </source>
</reference>
<organism evidence="2 3">
    <name type="scientific">Acaryochloris thomasi RCC1774</name>
    <dbReference type="NCBI Taxonomy" id="1764569"/>
    <lineage>
        <taxon>Bacteria</taxon>
        <taxon>Bacillati</taxon>
        <taxon>Cyanobacteriota</taxon>
        <taxon>Cyanophyceae</taxon>
        <taxon>Acaryochloridales</taxon>
        <taxon>Acaryochloridaceae</taxon>
        <taxon>Acaryochloris</taxon>
        <taxon>Acaryochloris thomasi</taxon>
    </lineage>
</organism>
<dbReference type="Gene3D" id="3.40.50.2000">
    <property type="entry name" value="Glycogen Phosphorylase B"/>
    <property type="match status" value="2"/>
</dbReference>
<dbReference type="SUPFAM" id="SSF53756">
    <property type="entry name" value="UDP-Glycosyltransferase/glycogen phosphorylase"/>
    <property type="match status" value="1"/>
</dbReference>
<keyword evidence="3" id="KW-1185">Reference proteome</keyword>
<accession>A0A2W1JWI4</accession>
<dbReference type="GO" id="GO:0016757">
    <property type="term" value="F:glycosyltransferase activity"/>
    <property type="evidence" value="ECO:0007669"/>
    <property type="project" value="TreeGrafter"/>
</dbReference>
<dbReference type="RefSeq" id="WP_110986658.1">
    <property type="nucleotide sequence ID" value="NZ_CAWNWM010000008.1"/>
</dbReference>
<dbReference type="InterPro" id="IPR050194">
    <property type="entry name" value="Glycosyltransferase_grp1"/>
</dbReference>
<evidence type="ECO:0000259" key="1">
    <source>
        <dbReference type="Pfam" id="PF13579"/>
    </source>
</evidence>
<dbReference type="PANTHER" id="PTHR45947:SF3">
    <property type="entry name" value="SULFOQUINOVOSYL TRANSFERASE SQD2"/>
    <property type="match status" value="1"/>
</dbReference>
<feature type="domain" description="Glycosyltransferase subfamily 4-like N-terminal" evidence="1">
    <location>
        <begin position="28"/>
        <end position="200"/>
    </location>
</feature>
<evidence type="ECO:0000313" key="3">
    <source>
        <dbReference type="Proteomes" id="UP000248857"/>
    </source>
</evidence>
<dbReference type="OrthoDB" id="9811902at2"/>
<dbReference type="InterPro" id="IPR028098">
    <property type="entry name" value="Glyco_trans_4-like_N"/>
</dbReference>
<comment type="caution">
    <text evidence="2">The sequence shown here is derived from an EMBL/GenBank/DDBJ whole genome shotgun (WGS) entry which is preliminary data.</text>
</comment>
<sequence length="409" mass="45317">MTDSPTPQRILAVHRYYWPDTAPYASLLRRIVAHWSQEGHHVEVLSSQPSYKKDIALENRPFQEQIDGVHVRRLALPNEAGRPFIRLLNALRLCLSVFLRILIGRYDIVMISSIPPVLGGVTVATAARLTGTRFIYHCMDIHPEVGRVSGEFSNPTLFRILQTLDTWTCNQANPAIVLSSDMEQALYNRPGGESIQVQVLNNFSLPSPTTLPDTLPFQLSSKGFTVLFAGNIGRFQGLDTAVAAMGELQHRPDIELLMMGDGVAKARLIQQAQTLKANVRFVKHYPIEVAKATMRLAGAGFVSLRPGLYQYVYPSKTMTYLEQGCPLLVAIEPESKLAIAVCKENLGLSVPNGDVQALAKAIVQLADTGDQRAIMRSSALKKAQTEGSEAIILQKWSQLLLQNERRDHV</sequence>
<dbReference type="Proteomes" id="UP000248857">
    <property type="component" value="Unassembled WGS sequence"/>
</dbReference>
<name>A0A2W1JWI4_9CYAN</name>
<dbReference type="AlphaFoldDB" id="A0A2W1JWI4"/>
<dbReference type="PANTHER" id="PTHR45947">
    <property type="entry name" value="SULFOQUINOVOSYL TRANSFERASE SQD2"/>
    <property type="match status" value="1"/>
</dbReference>
<dbReference type="Pfam" id="PF13579">
    <property type="entry name" value="Glyco_trans_4_4"/>
    <property type="match status" value="1"/>
</dbReference>
<evidence type="ECO:0000313" key="2">
    <source>
        <dbReference type="EMBL" id="PZD72757.1"/>
    </source>
</evidence>
<dbReference type="EMBL" id="PQWO01000008">
    <property type="protein sequence ID" value="PZD72757.1"/>
    <property type="molecule type" value="Genomic_DNA"/>
</dbReference>
<gene>
    <name evidence="2" type="ORF">C1752_03204</name>
</gene>
<protein>
    <recommendedName>
        <fullName evidence="1">Glycosyltransferase subfamily 4-like N-terminal domain-containing protein</fullName>
    </recommendedName>
</protein>
<proteinExistence type="predicted"/>
<dbReference type="CDD" id="cd03794">
    <property type="entry name" value="GT4_WbuB-like"/>
    <property type="match status" value="1"/>
</dbReference>